<evidence type="ECO:0000256" key="4">
    <source>
        <dbReference type="ARBA" id="ARBA00023136"/>
    </source>
</evidence>
<dbReference type="Proteomes" id="UP001175353">
    <property type="component" value="Unassembled WGS sequence"/>
</dbReference>
<evidence type="ECO:0000256" key="6">
    <source>
        <dbReference type="SAM" id="MobiDB-lite"/>
    </source>
</evidence>
<feature type="domain" description="Rhodopsin" evidence="8">
    <location>
        <begin position="9"/>
        <end position="213"/>
    </location>
</feature>
<dbReference type="EMBL" id="JAUJLE010000041">
    <property type="protein sequence ID" value="KAK0999064.1"/>
    <property type="molecule type" value="Genomic_DNA"/>
</dbReference>
<reference evidence="9" key="1">
    <citation type="submission" date="2023-06" db="EMBL/GenBank/DDBJ databases">
        <title>Black Yeasts Isolated from many extreme environments.</title>
        <authorList>
            <person name="Coleine C."/>
            <person name="Stajich J.E."/>
            <person name="Selbmann L."/>
        </authorList>
    </citation>
    <scope>NUCLEOTIDE SEQUENCE</scope>
    <source>
        <strain evidence="9">CCFEE 5200</strain>
    </source>
</reference>
<dbReference type="PANTHER" id="PTHR33048:SF47">
    <property type="entry name" value="INTEGRAL MEMBRANE PROTEIN-RELATED"/>
    <property type="match status" value="1"/>
</dbReference>
<evidence type="ECO:0000256" key="1">
    <source>
        <dbReference type="ARBA" id="ARBA00004141"/>
    </source>
</evidence>
<dbReference type="InterPro" id="IPR049326">
    <property type="entry name" value="Rhodopsin_dom_fungi"/>
</dbReference>
<feature type="transmembrane region" description="Helical" evidence="7">
    <location>
        <begin position="78"/>
        <end position="102"/>
    </location>
</feature>
<comment type="subcellular location">
    <subcellularLocation>
        <location evidence="1">Membrane</location>
        <topology evidence="1">Multi-pass membrane protein</topology>
    </subcellularLocation>
</comment>
<dbReference type="InterPro" id="IPR052337">
    <property type="entry name" value="SAT4-like"/>
</dbReference>
<feature type="transmembrane region" description="Helical" evidence="7">
    <location>
        <begin position="154"/>
        <end position="171"/>
    </location>
</feature>
<proteinExistence type="inferred from homology"/>
<accession>A0AAN6KSZ0</accession>
<evidence type="ECO:0000259" key="8">
    <source>
        <dbReference type="Pfam" id="PF20684"/>
    </source>
</evidence>
<evidence type="ECO:0000313" key="9">
    <source>
        <dbReference type="EMBL" id="KAK0999064.1"/>
    </source>
</evidence>
<name>A0AAN6KSZ0_9PEZI</name>
<feature type="transmembrane region" description="Helical" evidence="7">
    <location>
        <begin position="114"/>
        <end position="133"/>
    </location>
</feature>
<evidence type="ECO:0000256" key="5">
    <source>
        <dbReference type="ARBA" id="ARBA00038359"/>
    </source>
</evidence>
<feature type="region of interest" description="Disordered" evidence="6">
    <location>
        <begin position="224"/>
        <end position="243"/>
    </location>
</feature>
<sequence>MAVELLTQAASVGNTAAICVSINHGLGQHIDQIALDEQHKIQTALLVSCVFFFLVEGLAVVSYGMFIQSLAADRTHRLASTVGHGIAAAWGLAGVIVASVAAEESAPLSKVTRVTQLTLGCIEVILLVSWFLLSSRMVWTAQVHWWRKLKASMWFGLGLILVGFIAARLYYTPKRLFSSDFTFNALDLFILLTVEMHLIIMNAAYPNLLAFLSKTSTGFMNTAQTGSTSGSHNIQGRTESSRHHVKVRNDATSHTTIVANRTQDATSVESFNSQQIMIPKSVMVRHDAGEGEGNESGFYRESQD</sequence>
<feature type="compositionally biased region" description="Polar residues" evidence="6">
    <location>
        <begin position="224"/>
        <end position="238"/>
    </location>
</feature>
<protein>
    <recommendedName>
        <fullName evidence="8">Rhodopsin domain-containing protein</fullName>
    </recommendedName>
</protein>
<keyword evidence="3 7" id="KW-1133">Transmembrane helix</keyword>
<keyword evidence="2 7" id="KW-0812">Transmembrane</keyword>
<evidence type="ECO:0000256" key="3">
    <source>
        <dbReference type="ARBA" id="ARBA00022989"/>
    </source>
</evidence>
<keyword evidence="10" id="KW-1185">Reference proteome</keyword>
<feature type="transmembrane region" description="Helical" evidence="7">
    <location>
        <begin position="44"/>
        <end position="66"/>
    </location>
</feature>
<keyword evidence="4 7" id="KW-0472">Membrane</keyword>
<dbReference type="GO" id="GO:0016020">
    <property type="term" value="C:membrane"/>
    <property type="evidence" value="ECO:0007669"/>
    <property type="project" value="UniProtKB-SubCell"/>
</dbReference>
<evidence type="ECO:0000313" key="10">
    <source>
        <dbReference type="Proteomes" id="UP001175353"/>
    </source>
</evidence>
<dbReference type="PANTHER" id="PTHR33048">
    <property type="entry name" value="PTH11-LIKE INTEGRAL MEMBRANE PROTEIN (AFU_ORTHOLOGUE AFUA_5G11245)"/>
    <property type="match status" value="1"/>
</dbReference>
<evidence type="ECO:0000256" key="7">
    <source>
        <dbReference type="SAM" id="Phobius"/>
    </source>
</evidence>
<organism evidence="9 10">
    <name type="scientific">Friedmanniomyces endolithicus</name>
    <dbReference type="NCBI Taxonomy" id="329885"/>
    <lineage>
        <taxon>Eukaryota</taxon>
        <taxon>Fungi</taxon>
        <taxon>Dikarya</taxon>
        <taxon>Ascomycota</taxon>
        <taxon>Pezizomycotina</taxon>
        <taxon>Dothideomycetes</taxon>
        <taxon>Dothideomycetidae</taxon>
        <taxon>Mycosphaerellales</taxon>
        <taxon>Teratosphaeriaceae</taxon>
        <taxon>Friedmanniomyces</taxon>
    </lineage>
</organism>
<comment type="similarity">
    <text evidence="5">Belongs to the SAT4 family.</text>
</comment>
<comment type="caution">
    <text evidence="9">The sequence shown here is derived from an EMBL/GenBank/DDBJ whole genome shotgun (WGS) entry which is preliminary data.</text>
</comment>
<evidence type="ECO:0000256" key="2">
    <source>
        <dbReference type="ARBA" id="ARBA00022692"/>
    </source>
</evidence>
<dbReference type="AlphaFoldDB" id="A0AAN6KSZ0"/>
<gene>
    <name evidence="9" type="ORF">LTR91_006188</name>
</gene>
<dbReference type="Pfam" id="PF20684">
    <property type="entry name" value="Fung_rhodopsin"/>
    <property type="match status" value="1"/>
</dbReference>
<feature type="transmembrane region" description="Helical" evidence="7">
    <location>
        <begin position="183"/>
        <end position="205"/>
    </location>
</feature>